<proteinExistence type="predicted"/>
<protein>
    <submittedName>
        <fullName evidence="1">Uncharacterized protein</fullName>
    </submittedName>
</protein>
<evidence type="ECO:0000313" key="2">
    <source>
        <dbReference type="Proteomes" id="UP001054945"/>
    </source>
</evidence>
<dbReference type="AlphaFoldDB" id="A0AAV4XAT8"/>
<sequence>MLHILSKSFDKENKNVFHDFYDSIFPEEHPICNWTTAIPYLPTTTGTTCCFCSIHLHYNFLQSRKPKGMFVPADYTNRSMPPFPQEVPPSTSLKIKLPQRPAGCAVPIIQQNPTFAE</sequence>
<name>A0AAV4XAT8_CAEEX</name>
<dbReference type="EMBL" id="BPLR01017529">
    <property type="protein sequence ID" value="GIY92376.1"/>
    <property type="molecule type" value="Genomic_DNA"/>
</dbReference>
<comment type="caution">
    <text evidence="1">The sequence shown here is derived from an EMBL/GenBank/DDBJ whole genome shotgun (WGS) entry which is preliminary data.</text>
</comment>
<gene>
    <name evidence="1" type="ORF">CEXT_305201</name>
</gene>
<reference evidence="1 2" key="1">
    <citation type="submission" date="2021-06" db="EMBL/GenBank/DDBJ databases">
        <title>Caerostris extrusa draft genome.</title>
        <authorList>
            <person name="Kono N."/>
            <person name="Arakawa K."/>
        </authorList>
    </citation>
    <scope>NUCLEOTIDE SEQUENCE [LARGE SCALE GENOMIC DNA]</scope>
</reference>
<organism evidence="1 2">
    <name type="scientific">Caerostris extrusa</name>
    <name type="common">Bark spider</name>
    <name type="synonym">Caerostris bankana</name>
    <dbReference type="NCBI Taxonomy" id="172846"/>
    <lineage>
        <taxon>Eukaryota</taxon>
        <taxon>Metazoa</taxon>
        <taxon>Ecdysozoa</taxon>
        <taxon>Arthropoda</taxon>
        <taxon>Chelicerata</taxon>
        <taxon>Arachnida</taxon>
        <taxon>Araneae</taxon>
        <taxon>Araneomorphae</taxon>
        <taxon>Entelegynae</taxon>
        <taxon>Araneoidea</taxon>
        <taxon>Araneidae</taxon>
        <taxon>Caerostris</taxon>
    </lineage>
</organism>
<keyword evidence="2" id="KW-1185">Reference proteome</keyword>
<dbReference type="Proteomes" id="UP001054945">
    <property type="component" value="Unassembled WGS sequence"/>
</dbReference>
<evidence type="ECO:0000313" key="1">
    <source>
        <dbReference type="EMBL" id="GIY92376.1"/>
    </source>
</evidence>
<accession>A0AAV4XAT8</accession>